<keyword evidence="1 3" id="KW-0597">Phosphoprotein</keyword>
<dbReference type="CDD" id="cd06170">
    <property type="entry name" value="LuxR_C_like"/>
    <property type="match status" value="1"/>
</dbReference>
<evidence type="ECO:0000256" key="3">
    <source>
        <dbReference type="PROSITE-ProRule" id="PRU00169"/>
    </source>
</evidence>
<feature type="domain" description="Response regulatory" evidence="5">
    <location>
        <begin position="12"/>
        <end position="128"/>
    </location>
</feature>
<dbReference type="SUPFAM" id="SSF52172">
    <property type="entry name" value="CheY-like"/>
    <property type="match status" value="1"/>
</dbReference>
<name>A0A537J456_9BACT</name>
<dbReference type="InterPro" id="IPR016032">
    <property type="entry name" value="Sig_transdc_resp-reg_C-effctor"/>
</dbReference>
<dbReference type="CDD" id="cd17535">
    <property type="entry name" value="REC_NarL-like"/>
    <property type="match status" value="1"/>
</dbReference>
<comment type="caution">
    <text evidence="6">The sequence shown here is derived from an EMBL/GenBank/DDBJ whole genome shotgun (WGS) entry which is preliminary data.</text>
</comment>
<dbReference type="GO" id="GO:0000160">
    <property type="term" value="P:phosphorelay signal transduction system"/>
    <property type="evidence" value="ECO:0007669"/>
    <property type="project" value="InterPro"/>
</dbReference>
<dbReference type="PANTHER" id="PTHR43214:SF43">
    <property type="entry name" value="TWO-COMPONENT RESPONSE REGULATOR"/>
    <property type="match status" value="1"/>
</dbReference>
<dbReference type="SUPFAM" id="SSF46894">
    <property type="entry name" value="C-terminal effector domain of the bipartite response regulators"/>
    <property type="match status" value="1"/>
</dbReference>
<dbReference type="Pfam" id="PF00072">
    <property type="entry name" value="Response_reg"/>
    <property type="match status" value="1"/>
</dbReference>
<keyword evidence="2" id="KW-0238">DNA-binding</keyword>
<evidence type="ECO:0000313" key="7">
    <source>
        <dbReference type="Proteomes" id="UP000318093"/>
    </source>
</evidence>
<feature type="domain" description="HTH luxR-type" evidence="4">
    <location>
        <begin position="157"/>
        <end position="222"/>
    </location>
</feature>
<dbReference type="InterPro" id="IPR011006">
    <property type="entry name" value="CheY-like_superfamily"/>
</dbReference>
<dbReference type="Gene3D" id="3.40.50.2300">
    <property type="match status" value="1"/>
</dbReference>
<dbReference type="InterPro" id="IPR058245">
    <property type="entry name" value="NreC/VraR/RcsB-like_REC"/>
</dbReference>
<dbReference type="GO" id="GO:0006355">
    <property type="term" value="P:regulation of DNA-templated transcription"/>
    <property type="evidence" value="ECO:0007669"/>
    <property type="project" value="InterPro"/>
</dbReference>
<dbReference type="EMBL" id="VBAN01000448">
    <property type="protein sequence ID" value="TMI78122.1"/>
    <property type="molecule type" value="Genomic_DNA"/>
</dbReference>
<evidence type="ECO:0000259" key="4">
    <source>
        <dbReference type="PROSITE" id="PS50043"/>
    </source>
</evidence>
<protein>
    <submittedName>
        <fullName evidence="6">Response regulator transcription factor</fullName>
    </submittedName>
</protein>
<dbReference type="Pfam" id="PF00196">
    <property type="entry name" value="GerE"/>
    <property type="match status" value="1"/>
</dbReference>
<proteinExistence type="predicted"/>
<evidence type="ECO:0000256" key="1">
    <source>
        <dbReference type="ARBA" id="ARBA00022553"/>
    </source>
</evidence>
<dbReference type="PRINTS" id="PR00038">
    <property type="entry name" value="HTHLUXR"/>
</dbReference>
<dbReference type="InterPro" id="IPR039420">
    <property type="entry name" value="WalR-like"/>
</dbReference>
<dbReference type="PROSITE" id="PS00622">
    <property type="entry name" value="HTH_LUXR_1"/>
    <property type="match status" value="1"/>
</dbReference>
<dbReference type="PROSITE" id="PS50043">
    <property type="entry name" value="HTH_LUXR_2"/>
    <property type="match status" value="1"/>
</dbReference>
<sequence length="225" mass="24723">MQTIGATLKTATIILADDHPLVRRGVRSLFQPFPEYSIVAEAEDGFTAVELVERWSPDVLIVDITMPGLDGMEVTRRAAQRCPEIRSVILSMHEDEAHVFEALRAGATAYVLKRAVADDLVEAVRAALEGRRYLSPPLSARALEDYAAGVGGRSGQPLDAYGALTPRQREVLHLAAKGMTYAEIATHLGVSTHTVEAHLSNLMRKLGFRSTREIIRYAFKRGLTD</sequence>
<gene>
    <name evidence="6" type="ORF">E6H03_12645</name>
</gene>
<dbReference type="PROSITE" id="PS50110">
    <property type="entry name" value="RESPONSE_REGULATORY"/>
    <property type="match status" value="1"/>
</dbReference>
<feature type="modified residue" description="4-aspartylphosphate" evidence="3">
    <location>
        <position position="63"/>
    </location>
</feature>
<organism evidence="6 7">
    <name type="scientific">Candidatus Segetimicrobium genomatis</name>
    <dbReference type="NCBI Taxonomy" id="2569760"/>
    <lineage>
        <taxon>Bacteria</taxon>
        <taxon>Bacillati</taxon>
        <taxon>Candidatus Sysuimicrobiota</taxon>
        <taxon>Candidatus Sysuimicrobiia</taxon>
        <taxon>Candidatus Sysuimicrobiales</taxon>
        <taxon>Candidatus Segetimicrobiaceae</taxon>
        <taxon>Candidatus Segetimicrobium</taxon>
    </lineage>
</organism>
<dbReference type="InterPro" id="IPR001789">
    <property type="entry name" value="Sig_transdc_resp-reg_receiver"/>
</dbReference>
<dbReference type="SMART" id="SM00421">
    <property type="entry name" value="HTH_LUXR"/>
    <property type="match status" value="1"/>
</dbReference>
<dbReference type="InterPro" id="IPR000792">
    <property type="entry name" value="Tscrpt_reg_LuxR_C"/>
</dbReference>
<dbReference type="Proteomes" id="UP000318093">
    <property type="component" value="Unassembled WGS sequence"/>
</dbReference>
<dbReference type="GO" id="GO:0003677">
    <property type="term" value="F:DNA binding"/>
    <property type="evidence" value="ECO:0007669"/>
    <property type="project" value="UniProtKB-KW"/>
</dbReference>
<evidence type="ECO:0000313" key="6">
    <source>
        <dbReference type="EMBL" id="TMI78122.1"/>
    </source>
</evidence>
<reference evidence="6 7" key="1">
    <citation type="journal article" date="2019" name="Nat. Microbiol.">
        <title>Mediterranean grassland soil C-N compound turnover is dependent on rainfall and depth, and is mediated by genomically divergent microorganisms.</title>
        <authorList>
            <person name="Diamond S."/>
            <person name="Andeer P.F."/>
            <person name="Li Z."/>
            <person name="Crits-Christoph A."/>
            <person name="Burstein D."/>
            <person name="Anantharaman K."/>
            <person name="Lane K.R."/>
            <person name="Thomas B.C."/>
            <person name="Pan C."/>
            <person name="Northen T.R."/>
            <person name="Banfield J.F."/>
        </authorList>
    </citation>
    <scope>NUCLEOTIDE SEQUENCE [LARGE SCALE GENOMIC DNA]</scope>
    <source>
        <strain evidence="6">NP_6</strain>
    </source>
</reference>
<dbReference type="SMART" id="SM00448">
    <property type="entry name" value="REC"/>
    <property type="match status" value="1"/>
</dbReference>
<dbReference type="AlphaFoldDB" id="A0A537J456"/>
<evidence type="ECO:0000259" key="5">
    <source>
        <dbReference type="PROSITE" id="PS50110"/>
    </source>
</evidence>
<dbReference type="PANTHER" id="PTHR43214">
    <property type="entry name" value="TWO-COMPONENT RESPONSE REGULATOR"/>
    <property type="match status" value="1"/>
</dbReference>
<evidence type="ECO:0000256" key="2">
    <source>
        <dbReference type="ARBA" id="ARBA00023125"/>
    </source>
</evidence>
<accession>A0A537J456</accession>